<evidence type="ECO:0000256" key="1">
    <source>
        <dbReference type="SAM" id="MobiDB-lite"/>
    </source>
</evidence>
<evidence type="ECO:0000313" key="3">
    <source>
        <dbReference type="Proteomes" id="UP000020595"/>
    </source>
</evidence>
<reference evidence="2 3" key="1">
    <citation type="submission" date="2014-02" db="EMBL/GenBank/DDBJ databases">
        <title>Comparative genomics and transcriptomics to identify genetic mechanisms underlying the emergence of carbapenem resistant Acinetobacter baumannii (CRAb).</title>
        <authorList>
            <person name="Harris A.D."/>
            <person name="Johnson K.J."/>
            <person name="George J."/>
            <person name="Shefchek K."/>
            <person name="Daugherty S.C."/>
            <person name="Parankush S."/>
            <person name="Sadzewicz L."/>
            <person name="Tallon L."/>
            <person name="Sengamalay N."/>
            <person name="Hazen T.H."/>
            <person name="Rasko D.A."/>
        </authorList>
    </citation>
    <scope>NUCLEOTIDE SEQUENCE [LARGE SCALE GENOMIC DNA]</scope>
    <source>
        <strain evidence="2 3">1295743</strain>
    </source>
</reference>
<feature type="compositionally biased region" description="Basic residues" evidence="1">
    <location>
        <begin position="163"/>
        <end position="174"/>
    </location>
</feature>
<dbReference type="PATRIC" id="fig|1310613.3.peg.2324"/>
<name>A0A009HQA6_ACIB9</name>
<comment type="caution">
    <text evidence="2">The sequence shown here is derived from an EMBL/GenBank/DDBJ whole genome shotgun (WGS) entry which is preliminary data.</text>
</comment>
<sequence>MALEVNIQRNKDVSLWREYKDTEGNVLAEFKIRGIGYKPYQVALERANNQITAKGFDVAKASPDDKLFHELLLEAVACHLIEDWKGVVFVEEDPNGEQLKSEPAYNAENATKLLNMGDLGVSLWSFIRTESEKIQSDANQYRDDVVGKSQPSTPTRTNTRVSRTTKKSKEKPSV</sequence>
<dbReference type="EMBL" id="JEWH01000030">
    <property type="protein sequence ID" value="EXB05205.1"/>
    <property type="molecule type" value="Genomic_DNA"/>
</dbReference>
<accession>A0A009HQA6</accession>
<evidence type="ECO:0000313" key="2">
    <source>
        <dbReference type="EMBL" id="EXB05205.1"/>
    </source>
</evidence>
<feature type="compositionally biased region" description="Basic and acidic residues" evidence="1">
    <location>
        <begin position="135"/>
        <end position="146"/>
    </location>
</feature>
<feature type="compositionally biased region" description="Polar residues" evidence="1">
    <location>
        <begin position="149"/>
        <end position="162"/>
    </location>
</feature>
<organism evidence="2 3">
    <name type="scientific">Acinetobacter baumannii (strain 1295743)</name>
    <dbReference type="NCBI Taxonomy" id="1310613"/>
    <lineage>
        <taxon>Bacteria</taxon>
        <taxon>Pseudomonadati</taxon>
        <taxon>Pseudomonadota</taxon>
        <taxon>Gammaproteobacteria</taxon>
        <taxon>Moraxellales</taxon>
        <taxon>Moraxellaceae</taxon>
        <taxon>Acinetobacter</taxon>
        <taxon>Acinetobacter calcoaceticus/baumannii complex</taxon>
    </lineage>
</organism>
<dbReference type="AlphaFoldDB" id="A0A009HQA6"/>
<protein>
    <submittedName>
        <fullName evidence="2">Uncharacterized protein</fullName>
    </submittedName>
</protein>
<dbReference type="RefSeq" id="WP_032051278.1">
    <property type="nucleotide sequence ID" value="NZ_JEWH01000030.1"/>
</dbReference>
<dbReference type="Proteomes" id="UP000020595">
    <property type="component" value="Unassembled WGS sequence"/>
</dbReference>
<gene>
    <name evidence="2" type="ORF">J512_2415</name>
</gene>
<proteinExistence type="predicted"/>
<feature type="region of interest" description="Disordered" evidence="1">
    <location>
        <begin position="135"/>
        <end position="174"/>
    </location>
</feature>